<keyword evidence="2" id="KW-1185">Reference proteome</keyword>
<evidence type="ECO:0000313" key="1">
    <source>
        <dbReference type="EMBL" id="MFD2615840.1"/>
    </source>
</evidence>
<organism evidence="1 2">
    <name type="scientific">Terrilactibacillus laevilacticus</name>
    <dbReference type="NCBI Taxonomy" id="1380157"/>
    <lineage>
        <taxon>Bacteria</taxon>
        <taxon>Bacillati</taxon>
        <taxon>Bacillota</taxon>
        <taxon>Bacilli</taxon>
        <taxon>Bacillales</taxon>
        <taxon>Bacillaceae</taxon>
        <taxon>Terrilactibacillus</taxon>
    </lineage>
</organism>
<dbReference type="Proteomes" id="UP001597458">
    <property type="component" value="Unassembled WGS sequence"/>
</dbReference>
<gene>
    <name evidence="1" type="ORF">ACFSTF_00590</name>
</gene>
<proteinExistence type="predicted"/>
<dbReference type="RefSeq" id="WP_141191079.1">
    <property type="nucleotide sequence ID" value="NZ_JBHUMR010000001.1"/>
</dbReference>
<dbReference type="SUPFAM" id="SSF47598">
    <property type="entry name" value="Ribbon-helix-helix"/>
    <property type="match status" value="1"/>
</dbReference>
<evidence type="ECO:0000313" key="2">
    <source>
        <dbReference type="Proteomes" id="UP001597458"/>
    </source>
</evidence>
<comment type="caution">
    <text evidence="1">The sequence shown here is derived from an EMBL/GenBank/DDBJ whole genome shotgun (WGS) entry which is preliminary data.</text>
</comment>
<evidence type="ECO:0008006" key="3">
    <source>
        <dbReference type="Google" id="ProtNLM"/>
    </source>
</evidence>
<name>A0ABW5PKI8_9BACI</name>
<accession>A0ABW5PKI8</accession>
<dbReference type="EMBL" id="JBHUMR010000001">
    <property type="protein sequence ID" value="MFD2615840.1"/>
    <property type="molecule type" value="Genomic_DNA"/>
</dbReference>
<sequence>MNDKKILLRIPNNLYEKIISISKEQKVSFNTFVLSALVDTLPKDEKYFYSRPLRLIDKIKRACEQGELKQPFSHKDFRKWVNEKHIINDSTGEPYADNSVNSLLSNSSLENKGMNKNMNEKILYRKKIENVNYYWFDS</sequence>
<reference evidence="2" key="1">
    <citation type="journal article" date="2019" name="Int. J. Syst. Evol. Microbiol.">
        <title>The Global Catalogue of Microorganisms (GCM) 10K type strain sequencing project: providing services to taxonomists for standard genome sequencing and annotation.</title>
        <authorList>
            <consortium name="The Broad Institute Genomics Platform"/>
            <consortium name="The Broad Institute Genome Sequencing Center for Infectious Disease"/>
            <person name="Wu L."/>
            <person name="Ma J."/>
        </authorList>
    </citation>
    <scope>NUCLEOTIDE SEQUENCE [LARGE SCALE GENOMIC DNA]</scope>
    <source>
        <strain evidence="2">TISTR 2241</strain>
    </source>
</reference>
<protein>
    <recommendedName>
        <fullName evidence="3">Toxin-antitoxin system HicB family antitoxin</fullName>
    </recommendedName>
</protein>
<dbReference type="InterPro" id="IPR010985">
    <property type="entry name" value="Ribbon_hlx_hlx"/>
</dbReference>